<dbReference type="CDD" id="cd20589">
    <property type="entry name" value="CYCLIN_CCNL1_rpt1"/>
    <property type="match status" value="1"/>
</dbReference>
<evidence type="ECO:0000259" key="4">
    <source>
        <dbReference type="SMART" id="SM00385"/>
    </source>
</evidence>
<dbReference type="Proteomes" id="UP000694941">
    <property type="component" value="Unplaced"/>
</dbReference>
<feature type="region of interest" description="Disordered" evidence="3">
    <location>
        <begin position="288"/>
        <end position="466"/>
    </location>
</feature>
<dbReference type="SMART" id="SM01332">
    <property type="entry name" value="Cyclin_C"/>
    <property type="match status" value="1"/>
</dbReference>
<accession>A0ABM1BGZ7</accession>
<evidence type="ECO:0000313" key="6">
    <source>
        <dbReference type="Proteomes" id="UP000694941"/>
    </source>
</evidence>
<feature type="domain" description="Cyclin-like" evidence="4">
    <location>
        <begin position="183"/>
        <end position="267"/>
    </location>
</feature>
<comment type="similarity">
    <text evidence="2">Belongs to the cyclin family.</text>
</comment>
<feature type="compositionally biased region" description="Basic and acidic residues" evidence="3">
    <location>
        <begin position="288"/>
        <end position="299"/>
    </location>
</feature>
<evidence type="ECO:0000256" key="3">
    <source>
        <dbReference type="SAM" id="MobiDB-lite"/>
    </source>
</evidence>
<dbReference type="PANTHER" id="PTHR10026">
    <property type="entry name" value="CYCLIN"/>
    <property type="match status" value="1"/>
</dbReference>
<dbReference type="Gene3D" id="1.10.472.10">
    <property type="entry name" value="Cyclin-like"/>
    <property type="match status" value="2"/>
</dbReference>
<evidence type="ECO:0000256" key="2">
    <source>
        <dbReference type="RuleBase" id="RU000383"/>
    </source>
</evidence>
<gene>
    <name evidence="7" type="primary">LOC106466119</name>
</gene>
<evidence type="ECO:0000256" key="1">
    <source>
        <dbReference type="ARBA" id="ARBA00023127"/>
    </source>
</evidence>
<feature type="compositionally biased region" description="Polar residues" evidence="3">
    <location>
        <begin position="444"/>
        <end position="453"/>
    </location>
</feature>
<dbReference type="SMART" id="SM00385">
    <property type="entry name" value="CYCLIN"/>
    <property type="match status" value="2"/>
</dbReference>
<dbReference type="Pfam" id="PF00134">
    <property type="entry name" value="Cyclin_N"/>
    <property type="match status" value="1"/>
</dbReference>
<dbReference type="GeneID" id="106466119"/>
<organism evidence="6 7">
    <name type="scientific">Limulus polyphemus</name>
    <name type="common">Atlantic horseshoe crab</name>
    <dbReference type="NCBI Taxonomy" id="6850"/>
    <lineage>
        <taxon>Eukaryota</taxon>
        <taxon>Metazoa</taxon>
        <taxon>Ecdysozoa</taxon>
        <taxon>Arthropoda</taxon>
        <taxon>Chelicerata</taxon>
        <taxon>Merostomata</taxon>
        <taxon>Xiphosura</taxon>
        <taxon>Limulidae</taxon>
        <taxon>Limulus</taxon>
    </lineage>
</organism>
<feature type="compositionally biased region" description="Polar residues" evidence="3">
    <location>
        <begin position="356"/>
        <end position="367"/>
    </location>
</feature>
<dbReference type="InterPro" id="IPR043198">
    <property type="entry name" value="Cyclin/Ssn8"/>
</dbReference>
<dbReference type="InterPro" id="IPR006671">
    <property type="entry name" value="Cyclin_N"/>
</dbReference>
<feature type="compositionally biased region" description="Basic residues" evidence="3">
    <location>
        <begin position="401"/>
        <end position="442"/>
    </location>
</feature>
<keyword evidence="6" id="KW-1185">Reference proteome</keyword>
<evidence type="ECO:0000313" key="7">
    <source>
        <dbReference type="RefSeq" id="XP_013781811.1"/>
    </source>
</evidence>
<protein>
    <submittedName>
        <fullName evidence="7">Cyclin-L1-like</fullName>
    </submittedName>
</protein>
<dbReference type="Pfam" id="PF21797">
    <property type="entry name" value="CycT2-like_C"/>
    <property type="match status" value="1"/>
</dbReference>
<dbReference type="InterPro" id="IPR013763">
    <property type="entry name" value="Cyclin-like_dom"/>
</dbReference>
<dbReference type="PIRSF" id="PIRSF036580">
    <property type="entry name" value="Cyclin_L"/>
    <property type="match status" value="1"/>
</dbReference>
<feature type="compositionally biased region" description="Polar residues" evidence="3">
    <location>
        <begin position="301"/>
        <end position="332"/>
    </location>
</feature>
<feature type="domain" description="Cyclin-like" evidence="4">
    <location>
        <begin position="68"/>
        <end position="170"/>
    </location>
</feature>
<feature type="domain" description="Cyclin C-terminal" evidence="5">
    <location>
        <begin position="179"/>
        <end position="286"/>
    </location>
</feature>
<proteinExistence type="inferred from homology"/>
<dbReference type="InterPro" id="IPR004367">
    <property type="entry name" value="Cyclin_C-dom"/>
</dbReference>
<feature type="compositionally biased region" description="Basic residues" evidence="3">
    <location>
        <begin position="454"/>
        <end position="466"/>
    </location>
</feature>
<name>A0ABM1BGZ7_LIMPO</name>
<dbReference type="RefSeq" id="XP_013781811.1">
    <property type="nucleotide sequence ID" value="XM_013926357.2"/>
</dbReference>
<dbReference type="InterPro" id="IPR036915">
    <property type="entry name" value="Cyclin-like_sf"/>
</dbReference>
<sequence>MAVVNASCNRVSVTNGSEPVKSKKQDYGRVILTLQNCIIPPCKLYPTPSMIDGVDRETEKDLRILGCDLIQTSGYLLRLPQVAMATGQVLFQRFFFSKSFVKHGMEILAMACITLASKIEEAPRRIRDVVNVLHHIKQLRAGKTIQPLILDQNYINLKNQVIKAERRVLKELGFCVHVKHPHKIIVTFLQVLECEKNHKLMQTAWNYMNDSLRSEVFVQYHPESIACACIYLSARLLQIPLPSKPAWYLMFGVTEEVIEDICHTVLALYTRRKSDPHHLDKTIEELKKAQQESKLKAKELSGNNTPIPNNAGFSPGPKNNSPNLAESPLVNSKDTRGNEVFSKLVKENQLKRKGSPHSSPNRYTVKNKSSSGSPSPKRREKTPPRSYKNRDRSHSCSKSPSRSKYHSFNKGKILHSRSRSPSRSPRKYTKKSYKVKSRRKSRSQSFDHYNHFSSSHKVRKEKSKRY</sequence>
<evidence type="ECO:0000259" key="5">
    <source>
        <dbReference type="SMART" id="SM01332"/>
    </source>
</evidence>
<dbReference type="SUPFAM" id="SSF47954">
    <property type="entry name" value="Cyclin-like"/>
    <property type="match status" value="2"/>
</dbReference>
<reference evidence="7" key="1">
    <citation type="submission" date="2025-08" db="UniProtKB">
        <authorList>
            <consortium name="RefSeq"/>
        </authorList>
    </citation>
    <scope>IDENTIFICATION</scope>
    <source>
        <tissue evidence="7">Muscle</tissue>
    </source>
</reference>
<keyword evidence="1 2" id="KW-0195">Cyclin</keyword>